<evidence type="ECO:0000313" key="3">
    <source>
        <dbReference type="Proteomes" id="UP000691718"/>
    </source>
</evidence>
<comment type="caution">
    <text evidence="2">The sequence shown here is derived from an EMBL/GenBank/DDBJ whole genome shotgun (WGS) entry which is preliminary data.</text>
</comment>
<name>A0A8S3W6K3_PARAO</name>
<evidence type="ECO:0000259" key="1">
    <source>
        <dbReference type="Pfam" id="PF13843"/>
    </source>
</evidence>
<dbReference type="Proteomes" id="UP000691718">
    <property type="component" value="Unassembled WGS sequence"/>
</dbReference>
<organism evidence="2 3">
    <name type="scientific">Parnassius apollo</name>
    <name type="common">Apollo butterfly</name>
    <name type="synonym">Papilio apollo</name>
    <dbReference type="NCBI Taxonomy" id="110799"/>
    <lineage>
        <taxon>Eukaryota</taxon>
        <taxon>Metazoa</taxon>
        <taxon>Ecdysozoa</taxon>
        <taxon>Arthropoda</taxon>
        <taxon>Hexapoda</taxon>
        <taxon>Insecta</taxon>
        <taxon>Pterygota</taxon>
        <taxon>Neoptera</taxon>
        <taxon>Endopterygota</taxon>
        <taxon>Lepidoptera</taxon>
        <taxon>Glossata</taxon>
        <taxon>Ditrysia</taxon>
        <taxon>Papilionoidea</taxon>
        <taxon>Papilionidae</taxon>
        <taxon>Parnassiinae</taxon>
        <taxon>Parnassini</taxon>
        <taxon>Parnassius</taxon>
        <taxon>Parnassius</taxon>
    </lineage>
</organism>
<dbReference type="InterPro" id="IPR029526">
    <property type="entry name" value="PGBD"/>
</dbReference>
<keyword evidence="3" id="KW-1185">Reference proteome</keyword>
<proteinExistence type="predicted"/>
<dbReference type="PANTHER" id="PTHR47055">
    <property type="entry name" value="DDE_TNP_1_7 DOMAIN-CONTAINING PROTEIN"/>
    <property type="match status" value="1"/>
</dbReference>
<dbReference type="InterPro" id="IPR052638">
    <property type="entry name" value="PiggyBac_TE-derived"/>
</dbReference>
<reference evidence="2" key="1">
    <citation type="submission" date="2021-04" db="EMBL/GenBank/DDBJ databases">
        <authorList>
            <person name="Tunstrom K."/>
        </authorList>
    </citation>
    <scope>NUCLEOTIDE SEQUENCE</scope>
</reference>
<dbReference type="Pfam" id="PF13843">
    <property type="entry name" value="DDE_Tnp_1_7"/>
    <property type="match status" value="1"/>
</dbReference>
<dbReference type="GO" id="GO:0043565">
    <property type="term" value="F:sequence-specific DNA binding"/>
    <property type="evidence" value="ECO:0007669"/>
    <property type="project" value="TreeGrafter"/>
</dbReference>
<evidence type="ECO:0000313" key="2">
    <source>
        <dbReference type="EMBL" id="CAG4943885.1"/>
    </source>
</evidence>
<accession>A0A8S3W6K3</accession>
<feature type="domain" description="PiggyBac transposable element-derived protein" evidence="1">
    <location>
        <begin position="112"/>
        <end position="372"/>
    </location>
</feature>
<dbReference type="EMBL" id="CAJQZP010000178">
    <property type="protein sequence ID" value="CAG4943885.1"/>
    <property type="molecule type" value="Genomic_DNA"/>
</dbReference>
<dbReference type="AlphaFoldDB" id="A0A8S3W6K3"/>
<protein>
    <submittedName>
        <fullName evidence="2">(apollo) hypothetical protein</fullName>
    </submittedName>
</protein>
<gene>
    <name evidence="2" type="ORF">PAPOLLO_LOCUS2771</name>
</gene>
<sequence>MPGSQLRAAAEVQYGNSCDDWESDDDLSLAEVNKRRRLNFENECASTSQASLLQGQIDDPVSPAVPVPSTSTNAPTMINFKNTKYTWSSRDIQPTHSDWHNPQRPDQYGDKNPIDYFDCMFDDVVLNILVEFTNLYATKKNKEGNVTAREMKCFLGILLYSGYAVVPRRSMYWENTPDCSVPFVSSAMVRDRFNFIVSHLNCCNNSQLNERDKFAKLKPLFDVLNSNFLKHAPLQECHSIDEAMVPYYGGHPCKQFIRGKPIRWGYKFRVGATRLGYLLWFQPYQGQQGCTDTKYKSLGLGVVLQYVDELRKINAEAPFHLFFDNFFTSITLIDELRTRGLKATGTIRENRVSKCPLPTNKKLKKTNRGTYKYKSTKS</sequence>
<dbReference type="PANTHER" id="PTHR47055:SF3">
    <property type="entry name" value="PHORBOL-ESTER_DAG-TYPE DOMAIN-CONTAINING PROTEIN"/>
    <property type="match status" value="1"/>
</dbReference>
<dbReference type="OrthoDB" id="10057240at2759"/>